<dbReference type="AlphaFoldDB" id="A0A9D2RJT1"/>
<dbReference type="SFLD" id="SFLDG01212">
    <property type="entry name" value="Phytoene_synthase_like"/>
    <property type="match status" value="1"/>
</dbReference>
<dbReference type="GO" id="GO:0016114">
    <property type="term" value="P:terpenoid biosynthetic process"/>
    <property type="evidence" value="ECO:0007669"/>
    <property type="project" value="UniProtKB-ARBA"/>
</dbReference>
<protein>
    <submittedName>
        <fullName evidence="1">Squalene synthase HpnC</fullName>
        <ecNumber evidence="1">2.5.1.21</ecNumber>
    </submittedName>
</protein>
<dbReference type="SFLD" id="SFLDS00005">
    <property type="entry name" value="Isoprenoid_Synthase_Type_I"/>
    <property type="match status" value="1"/>
</dbReference>
<evidence type="ECO:0000313" key="1">
    <source>
        <dbReference type="EMBL" id="HJD44348.1"/>
    </source>
</evidence>
<accession>A0A9D2RJT1</accession>
<dbReference type="NCBIfam" id="TIGR03464">
    <property type="entry name" value="HpnC"/>
    <property type="match status" value="1"/>
</dbReference>
<dbReference type="InterPro" id="IPR033904">
    <property type="entry name" value="Trans_IPPS_HH"/>
</dbReference>
<dbReference type="EMBL" id="DWUQ01000097">
    <property type="protein sequence ID" value="HJD44348.1"/>
    <property type="molecule type" value="Genomic_DNA"/>
</dbReference>
<evidence type="ECO:0000313" key="2">
    <source>
        <dbReference type="Proteomes" id="UP000823889"/>
    </source>
</evidence>
<dbReference type="InterPro" id="IPR044843">
    <property type="entry name" value="Trans_IPPS_bact-type"/>
</dbReference>
<dbReference type="CDD" id="cd00683">
    <property type="entry name" value="Trans_IPPS_HH"/>
    <property type="match status" value="1"/>
</dbReference>
<dbReference type="SUPFAM" id="SSF48576">
    <property type="entry name" value="Terpenoid synthases"/>
    <property type="match status" value="1"/>
</dbReference>
<dbReference type="GO" id="GO:0051996">
    <property type="term" value="F:squalene synthase [NAD(P)H] activity"/>
    <property type="evidence" value="ECO:0007669"/>
    <property type="project" value="UniProtKB-EC"/>
</dbReference>
<keyword evidence="1" id="KW-0808">Transferase</keyword>
<reference evidence="1" key="2">
    <citation type="submission" date="2021-04" db="EMBL/GenBank/DDBJ databases">
        <authorList>
            <person name="Gilroy R."/>
        </authorList>
    </citation>
    <scope>NUCLEOTIDE SEQUENCE</scope>
    <source>
        <strain evidence="1">9264</strain>
    </source>
</reference>
<dbReference type="Proteomes" id="UP000823889">
    <property type="component" value="Unassembled WGS sequence"/>
</dbReference>
<dbReference type="EC" id="2.5.1.21" evidence="1"/>
<comment type="caution">
    <text evidence="1">The sequence shown here is derived from an EMBL/GenBank/DDBJ whole genome shotgun (WGS) entry which is preliminary data.</text>
</comment>
<dbReference type="Pfam" id="PF00494">
    <property type="entry name" value="SQS_PSY"/>
    <property type="match status" value="1"/>
</dbReference>
<dbReference type="GO" id="GO:0004311">
    <property type="term" value="F:geranylgeranyl diphosphate synthase activity"/>
    <property type="evidence" value="ECO:0007669"/>
    <property type="project" value="InterPro"/>
</dbReference>
<name>A0A9D2RJT1_9BURK</name>
<dbReference type="InterPro" id="IPR017827">
    <property type="entry name" value="HSQ_synthase_HpnC"/>
</dbReference>
<organism evidence="1 2">
    <name type="scientific">Candidatus Paenalcaligenes intestinipullorum</name>
    <dbReference type="NCBI Taxonomy" id="2838718"/>
    <lineage>
        <taxon>Bacteria</taxon>
        <taxon>Pseudomonadati</taxon>
        <taxon>Pseudomonadota</taxon>
        <taxon>Betaproteobacteria</taxon>
        <taxon>Burkholderiales</taxon>
        <taxon>Alcaligenaceae</taxon>
        <taxon>Paenalcaligenes</taxon>
    </lineage>
</organism>
<dbReference type="InterPro" id="IPR002060">
    <property type="entry name" value="Squ/phyt_synthse"/>
</dbReference>
<sequence length="286" mass="32581">MSVDHYENFPVASLLLPKALRPAVRNIYVFARSADDIADEGNANPQERLQALATYERALDSVQQRQPLPLALKKLNPVFEPLAASIRQHNLPLQPFYDLLSAFKQDVSVKRYANLAQLLDYSQRSADPVGRLMLALYQCDSAQAYAWSDAICSGLQLVNFWQDVAIDWHKDRVYIPLDHLSAHGLDEEFINACVHGTQRCTINPAWSALMQSLTHDARQRLLYGAPLLQLLKGRIAFELKFIILGGLRILERLEAVEFDVFTRRPTLNKADWTRLAYRSLRRLPSI</sequence>
<dbReference type="PANTHER" id="PTHR31480">
    <property type="entry name" value="BIFUNCTIONAL LYCOPENE CYCLASE/PHYTOENE SYNTHASE"/>
    <property type="match status" value="1"/>
</dbReference>
<reference evidence="1" key="1">
    <citation type="journal article" date="2021" name="PeerJ">
        <title>Extensive microbial diversity within the chicken gut microbiome revealed by metagenomics and culture.</title>
        <authorList>
            <person name="Gilroy R."/>
            <person name="Ravi A."/>
            <person name="Getino M."/>
            <person name="Pursley I."/>
            <person name="Horton D.L."/>
            <person name="Alikhan N.F."/>
            <person name="Baker D."/>
            <person name="Gharbi K."/>
            <person name="Hall N."/>
            <person name="Watson M."/>
            <person name="Adriaenssens E.M."/>
            <person name="Foster-Nyarko E."/>
            <person name="Jarju S."/>
            <person name="Secka A."/>
            <person name="Antonio M."/>
            <person name="Oren A."/>
            <person name="Chaudhuri R.R."/>
            <person name="La Ragione R."/>
            <person name="Hildebrand F."/>
            <person name="Pallen M.J."/>
        </authorList>
    </citation>
    <scope>NUCLEOTIDE SEQUENCE</scope>
    <source>
        <strain evidence="1">9264</strain>
    </source>
</reference>
<dbReference type="Gene3D" id="1.10.600.10">
    <property type="entry name" value="Farnesyl Diphosphate Synthase"/>
    <property type="match status" value="1"/>
</dbReference>
<dbReference type="InterPro" id="IPR008949">
    <property type="entry name" value="Isoprenoid_synthase_dom_sf"/>
</dbReference>
<dbReference type="SFLD" id="SFLDG01018">
    <property type="entry name" value="Squalene/Phytoene_Synthase_Lik"/>
    <property type="match status" value="1"/>
</dbReference>
<gene>
    <name evidence="1" type="primary">hpnC</name>
    <name evidence="1" type="ORF">H9906_04875</name>
</gene>
<proteinExistence type="predicted"/>